<keyword evidence="4" id="KW-1185">Reference proteome</keyword>
<comment type="caution">
    <text evidence="3">The sequence shown here is derived from an EMBL/GenBank/DDBJ whole genome shotgun (WGS) entry which is preliminary data.</text>
</comment>
<reference evidence="4" key="1">
    <citation type="submission" date="2018-12" db="EMBL/GenBank/DDBJ databases">
        <title>Tengunoibacter tsumagoiensis gen. nov., sp. nov., Dictyobacter kobayashii sp. nov., D. alpinus sp. nov., and D. joshuensis sp. nov. and description of Dictyobacteraceae fam. nov. within the order Ktedonobacterales isolated from Tengu-no-mugimeshi.</title>
        <authorList>
            <person name="Wang C.M."/>
            <person name="Zheng Y."/>
            <person name="Sakai Y."/>
            <person name="Toyoda A."/>
            <person name="Minakuchi Y."/>
            <person name="Abe K."/>
            <person name="Yokota A."/>
            <person name="Yabe S."/>
        </authorList>
    </citation>
    <scope>NUCLEOTIDE SEQUENCE [LARGE SCALE GENOMIC DNA]</scope>
    <source>
        <strain evidence="4">Uno3</strain>
    </source>
</reference>
<evidence type="ECO:0000313" key="3">
    <source>
        <dbReference type="EMBL" id="GCE12497.1"/>
    </source>
</evidence>
<dbReference type="EMBL" id="BIFR01000001">
    <property type="protein sequence ID" value="GCE12497.1"/>
    <property type="molecule type" value="Genomic_DNA"/>
</dbReference>
<feature type="binding site" evidence="2">
    <location>
        <begin position="11"/>
        <end position="18"/>
    </location>
    <ligand>
        <name>ATP</name>
        <dbReference type="ChEBI" id="CHEBI:30616"/>
    </ligand>
</feature>
<dbReference type="AlphaFoldDB" id="A0A402A021"/>
<proteinExistence type="predicted"/>
<dbReference type="InterPro" id="IPR027417">
    <property type="entry name" value="P-loop_NTPase"/>
</dbReference>
<accession>A0A402A021</accession>
<dbReference type="PIRSF" id="PIRSF007531">
    <property type="entry name" value="CPT"/>
    <property type="match status" value="1"/>
</dbReference>
<dbReference type="SUPFAM" id="SSF52540">
    <property type="entry name" value="P-loop containing nucleoside triphosphate hydrolases"/>
    <property type="match status" value="1"/>
</dbReference>
<dbReference type="RefSeq" id="WP_126580111.1">
    <property type="nucleotide sequence ID" value="NZ_BIFR01000001.1"/>
</dbReference>
<organism evidence="3 4">
    <name type="scientific">Tengunoibacter tsumagoiensis</name>
    <dbReference type="NCBI Taxonomy" id="2014871"/>
    <lineage>
        <taxon>Bacteria</taxon>
        <taxon>Bacillati</taxon>
        <taxon>Chloroflexota</taxon>
        <taxon>Ktedonobacteria</taxon>
        <taxon>Ktedonobacterales</taxon>
        <taxon>Dictyobacteraceae</taxon>
        <taxon>Tengunoibacter</taxon>
    </lineage>
</organism>
<sequence length="183" mass="20809">MAYGTILLLNGTSSSGKTSIISALRALRERPAFTVGIDHFNAMRPSKSCGDERVTEGMEMNMAFHQAIASFAENGWDVLVEHILVNPLYWRHCLTCLAPYPKLFIGVRCSLPLLEQREQERGDRLLGIARDQFDRVHVNKVYDIEVDTSFSTPEECALHIHRYLTELRPLRAFQQLSEAMKAE</sequence>
<dbReference type="InterPro" id="IPR012853">
    <property type="entry name" value="CPT"/>
</dbReference>
<dbReference type="Gene3D" id="3.40.50.300">
    <property type="entry name" value="P-loop containing nucleotide triphosphate hydrolases"/>
    <property type="match status" value="1"/>
</dbReference>
<feature type="active site" evidence="1">
    <location>
        <position position="38"/>
    </location>
</feature>
<name>A0A402A021_9CHLR</name>
<dbReference type="Proteomes" id="UP000287352">
    <property type="component" value="Unassembled WGS sequence"/>
</dbReference>
<dbReference type="OrthoDB" id="1493892at2"/>
<keyword evidence="3" id="KW-0808">Transferase</keyword>
<gene>
    <name evidence="3" type="ORF">KTT_23560</name>
</gene>
<evidence type="ECO:0000313" key="4">
    <source>
        <dbReference type="Proteomes" id="UP000287352"/>
    </source>
</evidence>
<dbReference type="GO" id="GO:0005524">
    <property type="term" value="F:ATP binding"/>
    <property type="evidence" value="ECO:0007669"/>
    <property type="project" value="InterPro"/>
</dbReference>
<dbReference type="GO" id="GO:0016740">
    <property type="term" value="F:transferase activity"/>
    <property type="evidence" value="ECO:0007669"/>
    <property type="project" value="UniProtKB-KW"/>
</dbReference>
<evidence type="ECO:0000256" key="2">
    <source>
        <dbReference type="PIRSR" id="PIRSR007531-2"/>
    </source>
</evidence>
<evidence type="ECO:0000256" key="1">
    <source>
        <dbReference type="PIRSR" id="PIRSR007531-1"/>
    </source>
</evidence>
<protein>
    <submittedName>
        <fullName evidence="3">Chloramphenicol phosphotransferase</fullName>
    </submittedName>
</protein>
<dbReference type="Pfam" id="PF07931">
    <property type="entry name" value="CPT"/>
    <property type="match status" value="1"/>
</dbReference>